<evidence type="ECO:0000256" key="1">
    <source>
        <dbReference type="ARBA" id="ARBA00022679"/>
    </source>
</evidence>
<dbReference type="HOGENOM" id="CLU_062599_2_0_6"/>
<dbReference type="InterPro" id="IPR013785">
    <property type="entry name" value="Aldolase_TIM"/>
</dbReference>
<feature type="domain" description="DAHP synthetase I/KDSA" evidence="2">
    <location>
        <begin position="21"/>
        <end position="253"/>
    </location>
</feature>
<keyword evidence="1" id="KW-0808">Transferase</keyword>
<keyword evidence="4" id="KW-1185">Reference proteome</keyword>
<name>Q12RL4_SHEDO</name>
<evidence type="ECO:0000313" key="3">
    <source>
        <dbReference type="EMBL" id="ABE53912.1"/>
    </source>
</evidence>
<dbReference type="InterPro" id="IPR052899">
    <property type="entry name" value="Class-I_DAHP_synthase"/>
</dbReference>
<dbReference type="InterPro" id="IPR006218">
    <property type="entry name" value="DAHP1/KDSA"/>
</dbReference>
<dbReference type="RefSeq" id="WP_011495077.1">
    <property type="nucleotide sequence ID" value="NC_007954.1"/>
</dbReference>
<evidence type="ECO:0000259" key="2">
    <source>
        <dbReference type="Pfam" id="PF00793"/>
    </source>
</evidence>
<evidence type="ECO:0000313" key="4">
    <source>
        <dbReference type="Proteomes" id="UP000001982"/>
    </source>
</evidence>
<sequence length="291" mass="32161">MSIAKKLKSSLLSSLLNKGPLFIAGPCSAETKKQLLQTAHSVKASGAQVIRAGIWKPRTRPGKFEGVGEQGLEWLAQAKEETGLPITTEVANAAHVKLALEYGLDMLWIGARTTVSPFAIQEIADALAGNDIPVLIKNPINPDIELWIGAIERIQAAGITEIAGIHRGFSTVEKFMYRNPPIWEIPIELKNRLPDLPIICDPSHISGNREFIKLISELAIGYGFNGLMIESHIDPDNAWSDAKQQITPKELEIIISQILSFNKKGSKLFDKKVIKEHLAFNNEINKEYLLE</sequence>
<accession>Q12RL4</accession>
<dbReference type="Pfam" id="PF00793">
    <property type="entry name" value="DAHP_synth_1"/>
    <property type="match status" value="1"/>
</dbReference>
<dbReference type="PANTHER" id="PTHR43018">
    <property type="entry name" value="PHOSPHO-2-DEHYDRO-3-DEOXYHEPTONATE ALDOLASE"/>
    <property type="match status" value="1"/>
</dbReference>
<dbReference type="OrthoDB" id="9802281at2"/>
<organism evidence="3 4">
    <name type="scientific">Shewanella denitrificans (strain OS217 / ATCC BAA-1090 / DSM 15013)</name>
    <dbReference type="NCBI Taxonomy" id="318161"/>
    <lineage>
        <taxon>Bacteria</taxon>
        <taxon>Pseudomonadati</taxon>
        <taxon>Pseudomonadota</taxon>
        <taxon>Gammaproteobacteria</taxon>
        <taxon>Alteromonadales</taxon>
        <taxon>Shewanellaceae</taxon>
        <taxon>Shewanella</taxon>
    </lineage>
</organism>
<dbReference type="EMBL" id="CP000302">
    <property type="protein sequence ID" value="ABE53912.1"/>
    <property type="molecule type" value="Genomic_DNA"/>
</dbReference>
<gene>
    <name evidence="3" type="ordered locus">Sden_0622</name>
</gene>
<proteinExistence type="predicted"/>
<dbReference type="Proteomes" id="UP000001982">
    <property type="component" value="Chromosome"/>
</dbReference>
<protein>
    <submittedName>
        <fullName evidence="3">DAHP synthetase I/KDSA</fullName>
    </submittedName>
</protein>
<dbReference type="AlphaFoldDB" id="Q12RL4"/>
<dbReference type="KEGG" id="sdn:Sden_0622"/>
<dbReference type="eggNOG" id="COG2876">
    <property type="taxonomic scope" value="Bacteria"/>
</dbReference>
<dbReference type="Gene3D" id="3.20.20.70">
    <property type="entry name" value="Aldolase class I"/>
    <property type="match status" value="1"/>
</dbReference>
<dbReference type="STRING" id="318161.Sden_0622"/>
<dbReference type="PANTHER" id="PTHR43018:SF1">
    <property type="entry name" value="PROTEIN AROA(G)"/>
    <property type="match status" value="1"/>
</dbReference>
<reference evidence="3 4" key="1">
    <citation type="submission" date="2006-03" db="EMBL/GenBank/DDBJ databases">
        <title>Complete sequence of Shewanella denitrificans OS217.</title>
        <authorList>
            <consortium name="US DOE Joint Genome Institute"/>
            <person name="Copeland A."/>
            <person name="Lucas S."/>
            <person name="Lapidus A."/>
            <person name="Barry K."/>
            <person name="Detter J.C."/>
            <person name="Glavina del Rio T."/>
            <person name="Hammon N."/>
            <person name="Israni S."/>
            <person name="Dalin E."/>
            <person name="Tice H."/>
            <person name="Pitluck S."/>
            <person name="Brettin T."/>
            <person name="Bruce D."/>
            <person name="Han C."/>
            <person name="Tapia R."/>
            <person name="Gilna P."/>
            <person name="Kiss H."/>
            <person name="Schmutz J."/>
            <person name="Larimer F."/>
            <person name="Land M."/>
            <person name="Hauser L."/>
            <person name="Kyrpides N."/>
            <person name="Lykidis A."/>
            <person name="Richardson P."/>
        </authorList>
    </citation>
    <scope>NUCLEOTIDE SEQUENCE [LARGE SCALE GENOMIC DNA]</scope>
    <source>
        <strain evidence="4">OS217 / ATCC BAA-1090 / DSM 15013</strain>
    </source>
</reference>
<dbReference type="GO" id="GO:0016740">
    <property type="term" value="F:transferase activity"/>
    <property type="evidence" value="ECO:0007669"/>
    <property type="project" value="UniProtKB-KW"/>
</dbReference>
<dbReference type="SUPFAM" id="SSF51569">
    <property type="entry name" value="Aldolase"/>
    <property type="match status" value="1"/>
</dbReference>